<dbReference type="InterPro" id="IPR011010">
    <property type="entry name" value="DNA_brk_join_enz"/>
</dbReference>
<evidence type="ECO:0000313" key="7">
    <source>
        <dbReference type="EMBL" id="AUZ87513.1"/>
    </source>
</evidence>
<dbReference type="Proteomes" id="UP000239187">
    <property type="component" value="Chromosome"/>
</dbReference>
<keyword evidence="2 4" id="KW-0238">DNA-binding</keyword>
<gene>
    <name evidence="7" type="ORF">CVO76_07630</name>
</gene>
<dbReference type="SUPFAM" id="SSF56349">
    <property type="entry name" value="DNA breaking-rejoining enzymes"/>
    <property type="match status" value="1"/>
</dbReference>
<dbReference type="InterPro" id="IPR010998">
    <property type="entry name" value="Integrase_recombinase_N"/>
</dbReference>
<dbReference type="CDD" id="cd01189">
    <property type="entry name" value="INT_ICEBs1_C_like"/>
    <property type="match status" value="1"/>
</dbReference>
<dbReference type="GO" id="GO:0003677">
    <property type="term" value="F:DNA binding"/>
    <property type="evidence" value="ECO:0007669"/>
    <property type="project" value="UniProtKB-UniRule"/>
</dbReference>
<evidence type="ECO:0000256" key="3">
    <source>
        <dbReference type="ARBA" id="ARBA00023172"/>
    </source>
</evidence>
<reference evidence="7 8" key="1">
    <citation type="submission" date="2017-11" db="EMBL/GenBank/DDBJ databases">
        <title>Draft genome of Arthrobacter agilis strain UMCV2, a plant growth-promoting rhizobacterium and biocontrol capacity of phytopathogenic fungi.</title>
        <authorList>
            <person name="Martinez-Camara R."/>
            <person name="Santoyo G."/>
            <person name="Moreno-Hagelsieb G."/>
            <person name="Valencia-Cantero E."/>
        </authorList>
    </citation>
    <scope>NUCLEOTIDE SEQUENCE [LARGE SCALE GENOMIC DNA]</scope>
    <source>
        <strain evidence="7 8">UMCV2</strain>
    </source>
</reference>
<dbReference type="PROSITE" id="PS51900">
    <property type="entry name" value="CB"/>
    <property type="match status" value="1"/>
</dbReference>
<evidence type="ECO:0000313" key="8">
    <source>
        <dbReference type="Proteomes" id="UP000239187"/>
    </source>
</evidence>
<dbReference type="Gene3D" id="1.10.443.10">
    <property type="entry name" value="Intergrase catalytic core"/>
    <property type="match status" value="1"/>
</dbReference>
<dbReference type="GO" id="GO:0006310">
    <property type="term" value="P:DNA recombination"/>
    <property type="evidence" value="ECO:0007669"/>
    <property type="project" value="UniProtKB-KW"/>
</dbReference>
<evidence type="ECO:0000256" key="1">
    <source>
        <dbReference type="ARBA" id="ARBA00008857"/>
    </source>
</evidence>
<dbReference type="PANTHER" id="PTHR30349">
    <property type="entry name" value="PHAGE INTEGRASE-RELATED"/>
    <property type="match status" value="1"/>
</dbReference>
<organism evidence="7 8">
    <name type="scientific">Arthrobacter agilis</name>
    <dbReference type="NCBI Taxonomy" id="37921"/>
    <lineage>
        <taxon>Bacteria</taxon>
        <taxon>Bacillati</taxon>
        <taxon>Actinomycetota</taxon>
        <taxon>Actinomycetes</taxon>
        <taxon>Micrococcales</taxon>
        <taxon>Micrococcaceae</taxon>
        <taxon>Arthrobacter</taxon>
    </lineage>
</organism>
<dbReference type="InterPro" id="IPR013762">
    <property type="entry name" value="Integrase-like_cat_sf"/>
</dbReference>
<dbReference type="InterPro" id="IPR044068">
    <property type="entry name" value="CB"/>
</dbReference>
<dbReference type="AlphaFoldDB" id="A0A2L0UE07"/>
<feature type="domain" description="Core-binding (CB)" evidence="6">
    <location>
        <begin position="28"/>
        <end position="110"/>
    </location>
</feature>
<feature type="domain" description="Tyr recombinase" evidence="5">
    <location>
        <begin position="133"/>
        <end position="323"/>
    </location>
</feature>
<keyword evidence="3" id="KW-0233">DNA recombination</keyword>
<dbReference type="InterPro" id="IPR002104">
    <property type="entry name" value="Integrase_catalytic"/>
</dbReference>
<dbReference type="Gene3D" id="1.10.150.130">
    <property type="match status" value="1"/>
</dbReference>
<dbReference type="GO" id="GO:0015074">
    <property type="term" value="P:DNA integration"/>
    <property type="evidence" value="ECO:0007669"/>
    <property type="project" value="InterPro"/>
</dbReference>
<accession>A0A2L0UE07</accession>
<dbReference type="PROSITE" id="PS51898">
    <property type="entry name" value="TYR_RECOMBINASE"/>
    <property type="match status" value="1"/>
</dbReference>
<evidence type="ECO:0000256" key="2">
    <source>
        <dbReference type="ARBA" id="ARBA00023125"/>
    </source>
</evidence>
<dbReference type="PANTHER" id="PTHR30349:SF64">
    <property type="entry name" value="PROPHAGE INTEGRASE INTD-RELATED"/>
    <property type="match status" value="1"/>
</dbReference>
<comment type="similarity">
    <text evidence="1">Belongs to the 'phage' integrase family.</text>
</comment>
<sequence length="330" mass="36778">MGRFSPVVVETMLAHSANGGSMKKNKTATLRELLEKHIELRTAVGGYTLTRYGKSLNTKFGGQVGAALVKDIDFEWVARWVNDLTINERLAPKTIRNYFGFLSSAFKTAIRLGWRRDNPCYGVRLPGPNSIEAPVKVISTEEWGRIMLQMDPHYRLFFQFLRVTGMRLGEATALRGTDFEYGGETVLVNVSKAWKRDGQGGRVIGPPKTASSRRKVALNTSLAKMLVPLVKEAGGGLVFTNMIGTPIQSSAIHKHWGPACIAAGFTEENKPRIHDIRHTSSSMFLHGSADMHSLSRRLGHKDIKMTVNVYGHLMPEEHRKMAEIADEIFE</sequence>
<evidence type="ECO:0000256" key="4">
    <source>
        <dbReference type="PROSITE-ProRule" id="PRU01248"/>
    </source>
</evidence>
<evidence type="ECO:0008006" key="9">
    <source>
        <dbReference type="Google" id="ProtNLM"/>
    </source>
</evidence>
<protein>
    <recommendedName>
        <fullName evidence="9">Site-specific integrase</fullName>
    </recommendedName>
</protein>
<name>A0A2L0UE07_9MICC</name>
<proteinExistence type="inferred from homology"/>
<evidence type="ECO:0000259" key="6">
    <source>
        <dbReference type="PROSITE" id="PS51900"/>
    </source>
</evidence>
<evidence type="ECO:0000259" key="5">
    <source>
        <dbReference type="PROSITE" id="PS51898"/>
    </source>
</evidence>
<dbReference type="EMBL" id="CP024915">
    <property type="protein sequence ID" value="AUZ87513.1"/>
    <property type="molecule type" value="Genomic_DNA"/>
</dbReference>
<dbReference type="Pfam" id="PF00589">
    <property type="entry name" value="Phage_integrase"/>
    <property type="match status" value="1"/>
</dbReference>
<dbReference type="InterPro" id="IPR050090">
    <property type="entry name" value="Tyrosine_recombinase_XerCD"/>
</dbReference>